<dbReference type="EMBL" id="CALBWS010000027">
    <property type="protein sequence ID" value="CAH2716468.1"/>
    <property type="molecule type" value="Genomic_DNA"/>
</dbReference>
<keyword evidence="1" id="KW-0472">Membrane</keyword>
<accession>A0ABN8KVU3</accession>
<feature type="transmembrane region" description="Helical" evidence="1">
    <location>
        <begin position="242"/>
        <end position="264"/>
    </location>
</feature>
<feature type="transmembrane region" description="Helical" evidence="1">
    <location>
        <begin position="109"/>
        <end position="130"/>
    </location>
</feature>
<organism evidence="2 3">
    <name type="scientific">Neobacillus rhizosphaerae</name>
    <dbReference type="NCBI Taxonomy" id="2880965"/>
    <lineage>
        <taxon>Bacteria</taxon>
        <taxon>Bacillati</taxon>
        <taxon>Bacillota</taxon>
        <taxon>Bacilli</taxon>
        <taxon>Bacillales</taxon>
        <taxon>Bacillaceae</taxon>
        <taxon>Neobacillus</taxon>
    </lineage>
</organism>
<comment type="caution">
    <text evidence="2">The sequence shown here is derived from an EMBL/GenBank/DDBJ whole genome shotgun (WGS) entry which is preliminary data.</text>
</comment>
<feature type="transmembrane region" description="Helical" evidence="1">
    <location>
        <begin position="169"/>
        <end position="190"/>
    </location>
</feature>
<feature type="transmembrane region" description="Helical" evidence="1">
    <location>
        <begin position="17"/>
        <end position="35"/>
    </location>
</feature>
<feature type="transmembrane region" description="Helical" evidence="1">
    <location>
        <begin position="136"/>
        <end position="157"/>
    </location>
</feature>
<evidence type="ECO:0008006" key="4">
    <source>
        <dbReference type="Google" id="ProtNLM"/>
    </source>
</evidence>
<dbReference type="Proteomes" id="UP000838308">
    <property type="component" value="Unassembled WGS sequence"/>
</dbReference>
<evidence type="ECO:0000313" key="3">
    <source>
        <dbReference type="Proteomes" id="UP000838308"/>
    </source>
</evidence>
<keyword evidence="1" id="KW-1133">Transmembrane helix</keyword>
<evidence type="ECO:0000313" key="2">
    <source>
        <dbReference type="EMBL" id="CAH2716468.1"/>
    </source>
</evidence>
<proteinExistence type="predicted"/>
<name>A0ABN8KVU3_9BACI</name>
<keyword evidence="1" id="KW-0812">Transmembrane</keyword>
<keyword evidence="3" id="KW-1185">Reference proteome</keyword>
<dbReference type="PANTHER" id="PTHR43471">
    <property type="entry name" value="ABC TRANSPORTER PERMEASE"/>
    <property type="match status" value="1"/>
</dbReference>
<evidence type="ECO:0000256" key="1">
    <source>
        <dbReference type="SAM" id="Phobius"/>
    </source>
</evidence>
<dbReference type="RefSeq" id="WP_248736720.1">
    <property type="nucleotide sequence ID" value="NZ_CALBWS010000027.1"/>
</dbReference>
<dbReference type="Pfam" id="PF12679">
    <property type="entry name" value="ABC2_membrane_2"/>
    <property type="match status" value="1"/>
</dbReference>
<reference evidence="2" key="1">
    <citation type="submission" date="2022-04" db="EMBL/GenBank/DDBJ databases">
        <authorList>
            <person name="Criscuolo A."/>
        </authorList>
    </citation>
    <scope>NUCLEOTIDE SEQUENCE</scope>
    <source>
        <strain evidence="2">CIP111895</strain>
    </source>
</reference>
<feature type="transmembrane region" description="Helical" evidence="1">
    <location>
        <begin position="55"/>
        <end position="73"/>
    </location>
</feature>
<protein>
    <recommendedName>
        <fullName evidence="4">ABC transporter permease</fullName>
    </recommendedName>
</protein>
<sequence>MRNLWLSEWKTMTRQRSYYLFLILWVLVFSLLFLLERNNTGISSFTNITGTIVNILLYLLPLFMMIIGSFSITNEMESGQWHLLCTYPVSIPTYLVGKLAGLMTAQATVFTLSFGISMAIGLLSGIQLSLPWLLGIYLFSLLLIYVFLILGLFLGTVATTRWKALMTSVAIWFFLIMIWPTALIALLGLVPYPLIDPLMKIAMVLNPAEFLRVFLIIQWDSGAIFGGSYDAVVHLFQSGTGWSILIGYMIAYLLILFSLSILCLRRRRFL</sequence>
<gene>
    <name evidence="2" type="ORF">BACCIP111895_03655</name>
</gene>